<feature type="region of interest" description="Disordered" evidence="1">
    <location>
        <begin position="103"/>
        <end position="137"/>
    </location>
</feature>
<evidence type="ECO:0000256" key="1">
    <source>
        <dbReference type="SAM" id="MobiDB-lite"/>
    </source>
</evidence>
<name>A0ABW3SJY3_9BACT</name>
<feature type="compositionally biased region" description="Polar residues" evidence="1">
    <location>
        <begin position="105"/>
        <end position="115"/>
    </location>
</feature>
<dbReference type="Proteomes" id="UP001597094">
    <property type="component" value="Unassembled WGS sequence"/>
</dbReference>
<keyword evidence="3" id="KW-1185">Reference proteome</keyword>
<evidence type="ECO:0000313" key="2">
    <source>
        <dbReference type="EMBL" id="MFD1184890.1"/>
    </source>
</evidence>
<proteinExistence type="predicted"/>
<sequence>MATTKKDRYIKVTEQITKLPVAPGLQMMYAEILHLSEGKGYCYANNKHFENLFKKSDSCISKWVKTLEKKELVYRLVIRSSMGTERRLYLNKLKYLEAQKEHTEQTLTGRQNTQPGLAESATGGSTNIQPGVAQNNNPGCPNLLPGVAQTYNHNIPENITGNNTVEIISSSEEEERLDDPQIKNRWEGTGQKEEAVTYVSGQPNEEKEKGCAQKEKEAEQISARAREEMYQDAWWEFYKAQNKGEEPPHSWRNHYTIGGPLQKIQQDLAAVFDGNEERAYQEFVSILSGWQHPKNYHRGRLKPQQIHKHLVEIRMILREQPQKVKENMEQVPKSEFEKRADLAQRVMAGIEYDENGNRK</sequence>
<protein>
    <recommendedName>
        <fullName evidence="4">Helix-turn-helix domain-containing protein</fullName>
    </recommendedName>
</protein>
<accession>A0ABW3SJY3</accession>
<feature type="compositionally biased region" description="Polar residues" evidence="1">
    <location>
        <begin position="122"/>
        <end position="134"/>
    </location>
</feature>
<evidence type="ECO:0008006" key="4">
    <source>
        <dbReference type="Google" id="ProtNLM"/>
    </source>
</evidence>
<dbReference type="EMBL" id="JBHTLD010000007">
    <property type="protein sequence ID" value="MFD1184890.1"/>
    <property type="molecule type" value="Genomic_DNA"/>
</dbReference>
<gene>
    <name evidence="2" type="ORF">ACFQ2O_01645</name>
</gene>
<reference evidence="3" key="1">
    <citation type="journal article" date="2019" name="Int. J. Syst. Evol. Microbiol.">
        <title>The Global Catalogue of Microorganisms (GCM) 10K type strain sequencing project: providing services to taxonomists for standard genome sequencing and annotation.</title>
        <authorList>
            <consortium name="The Broad Institute Genomics Platform"/>
            <consortium name="The Broad Institute Genome Sequencing Center for Infectious Disease"/>
            <person name="Wu L."/>
            <person name="Ma J."/>
        </authorList>
    </citation>
    <scope>NUCLEOTIDE SEQUENCE [LARGE SCALE GENOMIC DNA]</scope>
    <source>
        <strain evidence="3">JCM 31319</strain>
    </source>
</reference>
<evidence type="ECO:0000313" key="3">
    <source>
        <dbReference type="Proteomes" id="UP001597094"/>
    </source>
</evidence>
<organism evidence="2 3">
    <name type="scientific">Pontibacter rugosus</name>
    <dbReference type="NCBI Taxonomy" id="1745966"/>
    <lineage>
        <taxon>Bacteria</taxon>
        <taxon>Pseudomonadati</taxon>
        <taxon>Bacteroidota</taxon>
        <taxon>Cytophagia</taxon>
        <taxon>Cytophagales</taxon>
        <taxon>Hymenobacteraceae</taxon>
        <taxon>Pontibacter</taxon>
    </lineage>
</organism>
<dbReference type="RefSeq" id="WP_377522391.1">
    <property type="nucleotide sequence ID" value="NZ_JBHTLD010000007.1"/>
</dbReference>
<comment type="caution">
    <text evidence="2">The sequence shown here is derived from an EMBL/GenBank/DDBJ whole genome shotgun (WGS) entry which is preliminary data.</text>
</comment>